<proteinExistence type="predicted"/>
<evidence type="ECO:0000313" key="1">
    <source>
        <dbReference type="EnsemblPlants" id="Kaladp0167s0007.1.v1.1.CDS.1"/>
    </source>
</evidence>
<sequence>MSYRVWVVASSSIGTVEGLKDQLGMCRWNYTIRSLQRHVGTSMRSFSEAAGGSGVGCDVEKRTGSRAEESFNKVMDLSCWGPNTLRF</sequence>
<evidence type="ECO:0008006" key="3">
    <source>
        <dbReference type="Google" id="ProtNLM"/>
    </source>
</evidence>
<protein>
    <recommendedName>
        <fullName evidence="3">Wound-responsive family protein</fullName>
    </recommendedName>
</protein>
<dbReference type="InterPro" id="IPR022251">
    <property type="entry name" value="DUF3774_wound-induced"/>
</dbReference>
<dbReference type="EnsemblPlants" id="Kaladp0167s0007.1.v1.1">
    <property type="protein sequence ID" value="Kaladp0167s0007.1.v1.1.CDS.1"/>
    <property type="gene ID" value="Kaladp0167s0007.v1.1"/>
</dbReference>
<dbReference type="AlphaFoldDB" id="A0A7N1A5F8"/>
<dbReference type="Proteomes" id="UP000594263">
    <property type="component" value="Unplaced"/>
</dbReference>
<accession>A0A7N1A5F8</accession>
<keyword evidence="2" id="KW-1185">Reference proteome</keyword>
<evidence type="ECO:0000313" key="2">
    <source>
        <dbReference type="Proteomes" id="UP000594263"/>
    </source>
</evidence>
<reference evidence="1" key="1">
    <citation type="submission" date="2021-01" db="UniProtKB">
        <authorList>
            <consortium name="EnsemblPlants"/>
        </authorList>
    </citation>
    <scope>IDENTIFICATION</scope>
</reference>
<dbReference type="Pfam" id="PF12609">
    <property type="entry name" value="DUF3774"/>
    <property type="match status" value="1"/>
</dbReference>
<name>A0A7N1A5F8_KALFE</name>
<dbReference type="OMA" id="CWGPNTL"/>
<dbReference type="Gramene" id="Kaladp0167s0007.1.v1.1">
    <property type="protein sequence ID" value="Kaladp0167s0007.1.v1.1.CDS.1"/>
    <property type="gene ID" value="Kaladp0167s0007.v1.1"/>
</dbReference>
<dbReference type="PANTHER" id="PTHR33090">
    <property type="entry name" value="DUF3774 DOMAIN PROTEIN-RELATED"/>
    <property type="match status" value="1"/>
</dbReference>
<organism evidence="1 2">
    <name type="scientific">Kalanchoe fedtschenkoi</name>
    <name type="common">Lavender scallops</name>
    <name type="synonym">South American air plant</name>
    <dbReference type="NCBI Taxonomy" id="63787"/>
    <lineage>
        <taxon>Eukaryota</taxon>
        <taxon>Viridiplantae</taxon>
        <taxon>Streptophyta</taxon>
        <taxon>Embryophyta</taxon>
        <taxon>Tracheophyta</taxon>
        <taxon>Spermatophyta</taxon>
        <taxon>Magnoliopsida</taxon>
        <taxon>eudicotyledons</taxon>
        <taxon>Gunneridae</taxon>
        <taxon>Pentapetalae</taxon>
        <taxon>Saxifragales</taxon>
        <taxon>Crassulaceae</taxon>
        <taxon>Kalanchoe</taxon>
    </lineage>
</organism>